<dbReference type="EMBL" id="VUNC01000003">
    <property type="protein sequence ID" value="MST72504.1"/>
    <property type="molecule type" value="Genomic_DNA"/>
</dbReference>
<evidence type="ECO:0008006" key="3">
    <source>
        <dbReference type="Google" id="ProtNLM"/>
    </source>
</evidence>
<protein>
    <recommendedName>
        <fullName evidence="3">PqqD family protein</fullName>
    </recommendedName>
</protein>
<keyword evidence="2" id="KW-1185">Reference proteome</keyword>
<evidence type="ECO:0000313" key="1">
    <source>
        <dbReference type="EMBL" id="MST72504.1"/>
    </source>
</evidence>
<name>A0A6N7XNH1_9ACTN</name>
<reference evidence="1 2" key="1">
    <citation type="submission" date="2019-08" db="EMBL/GenBank/DDBJ databases">
        <title>In-depth cultivation of the pig gut microbiome towards novel bacterial diversity and tailored functional studies.</title>
        <authorList>
            <person name="Wylensek D."/>
            <person name="Hitch T.C.A."/>
            <person name="Clavel T."/>
        </authorList>
    </citation>
    <scope>NUCLEOTIDE SEQUENCE [LARGE SCALE GENOMIC DNA]</scope>
    <source>
        <strain evidence="1 2">CA-Schmier-601-WT-1</strain>
    </source>
</reference>
<proteinExistence type="predicted"/>
<evidence type="ECO:0000313" key="2">
    <source>
        <dbReference type="Proteomes" id="UP000469325"/>
    </source>
</evidence>
<sequence length="397" mass="44657">MEKKSPRYSIARLAGRDYLLPFGQGIVDQQGAYEVNDTALFLWSHADDFEKPEDLFRAWVQHDRIPPEQLDEARADFEACMRSFERCHLLDGPAPLRFPAEPHYKRVKIAHLAIDFQGSPNFFPAGYIPFATPDPLGKGTADQTVTVTLALPRPCPGARVLLENDQLAVLDEGDLWRLAYPGFRHVRLVRVTKDGSRVALHVSPVCHDDEDGMERLRFEVFHALRLPFLVRAEQERMYALHSCSLLYRGKAWLVSAPSGTGKSTHARLWETLGYATVLNGDLNLIRADTMSVCGIPWCGTSGIATTQEVPLGGVILLTRGKTDRLIPIREDQKQLRTMQRLISPLWTEQMLRDCVGFSQELAQRVPVWSLSATTRPTAARLMRDAVDSWLDDGEGAR</sequence>
<gene>
    <name evidence="1" type="ORF">FYJ68_05205</name>
</gene>
<dbReference type="RefSeq" id="WP_154434687.1">
    <property type="nucleotide sequence ID" value="NZ_VUNC01000003.1"/>
</dbReference>
<accession>A0A6N7XNH1</accession>
<comment type="caution">
    <text evidence="1">The sequence shown here is derived from an EMBL/GenBank/DDBJ whole genome shotgun (WGS) entry which is preliminary data.</text>
</comment>
<dbReference type="Proteomes" id="UP000469325">
    <property type="component" value="Unassembled WGS sequence"/>
</dbReference>
<dbReference type="AlphaFoldDB" id="A0A6N7XNH1"/>
<dbReference type="SUPFAM" id="SSF53795">
    <property type="entry name" value="PEP carboxykinase-like"/>
    <property type="match status" value="1"/>
</dbReference>
<organism evidence="1 2">
    <name type="scientific">Olsenella porci</name>
    <dbReference type="NCBI Taxonomy" id="2652279"/>
    <lineage>
        <taxon>Bacteria</taxon>
        <taxon>Bacillati</taxon>
        <taxon>Actinomycetota</taxon>
        <taxon>Coriobacteriia</taxon>
        <taxon>Coriobacteriales</taxon>
        <taxon>Atopobiaceae</taxon>
        <taxon>Olsenella</taxon>
    </lineage>
</organism>